<dbReference type="InterPro" id="IPR005064">
    <property type="entry name" value="BUG"/>
</dbReference>
<proteinExistence type="inferred from homology"/>
<evidence type="ECO:0000313" key="3">
    <source>
        <dbReference type="EMBL" id="RCJ05756.1"/>
    </source>
</evidence>
<dbReference type="Pfam" id="PF03401">
    <property type="entry name" value="TctC"/>
    <property type="match status" value="1"/>
</dbReference>
<evidence type="ECO:0000313" key="4">
    <source>
        <dbReference type="Proteomes" id="UP000253501"/>
    </source>
</evidence>
<accession>A0A367PFH7</accession>
<dbReference type="PIRSF" id="PIRSF017082">
    <property type="entry name" value="YflP"/>
    <property type="match status" value="1"/>
</dbReference>
<evidence type="ECO:0000256" key="1">
    <source>
        <dbReference type="ARBA" id="ARBA00006987"/>
    </source>
</evidence>
<feature type="signal peptide" evidence="2">
    <location>
        <begin position="1"/>
        <end position="27"/>
    </location>
</feature>
<organism evidence="3 4">
    <name type="scientific">Cupriavidus necator</name>
    <name type="common">Alcaligenes eutrophus</name>
    <name type="synonym">Ralstonia eutropha</name>
    <dbReference type="NCBI Taxonomy" id="106590"/>
    <lineage>
        <taxon>Bacteria</taxon>
        <taxon>Pseudomonadati</taxon>
        <taxon>Pseudomonadota</taxon>
        <taxon>Betaproteobacteria</taxon>
        <taxon>Burkholderiales</taxon>
        <taxon>Burkholderiaceae</taxon>
        <taxon>Cupriavidus</taxon>
    </lineage>
</organism>
<dbReference type="EMBL" id="QDHA01000065">
    <property type="protein sequence ID" value="RCJ05756.1"/>
    <property type="molecule type" value="Genomic_DNA"/>
</dbReference>
<keyword evidence="2" id="KW-0732">Signal</keyword>
<protein>
    <submittedName>
        <fullName evidence="3">Tripartite tricarboxylate transporter substrate binding protein</fullName>
    </submittedName>
</protein>
<feature type="chain" id="PRO_5016778503" evidence="2">
    <location>
        <begin position="28"/>
        <end position="330"/>
    </location>
</feature>
<dbReference type="Proteomes" id="UP000253501">
    <property type="component" value="Unassembled WGS sequence"/>
</dbReference>
<gene>
    <name evidence="3" type="ORF">DDK22_24630</name>
</gene>
<dbReference type="CDD" id="cd07012">
    <property type="entry name" value="PBP2_Bug_TTT"/>
    <property type="match status" value="1"/>
</dbReference>
<dbReference type="PANTHER" id="PTHR42928:SF5">
    <property type="entry name" value="BLR1237 PROTEIN"/>
    <property type="match status" value="1"/>
</dbReference>
<comment type="similarity">
    <text evidence="1">Belongs to the UPF0065 (bug) family.</text>
</comment>
<comment type="caution">
    <text evidence="3">The sequence shown here is derived from an EMBL/GenBank/DDBJ whole genome shotgun (WGS) entry which is preliminary data.</text>
</comment>
<dbReference type="AlphaFoldDB" id="A0A367PFH7"/>
<dbReference type="InterPro" id="IPR042100">
    <property type="entry name" value="Bug_dom1"/>
</dbReference>
<dbReference type="PANTHER" id="PTHR42928">
    <property type="entry name" value="TRICARBOXYLATE-BINDING PROTEIN"/>
    <property type="match status" value="1"/>
</dbReference>
<dbReference type="Gene3D" id="3.40.190.10">
    <property type="entry name" value="Periplasmic binding protein-like II"/>
    <property type="match status" value="1"/>
</dbReference>
<dbReference type="Gene3D" id="3.40.190.150">
    <property type="entry name" value="Bordetella uptake gene, domain 1"/>
    <property type="match status" value="1"/>
</dbReference>
<reference evidence="3 4" key="1">
    <citation type="submission" date="2018-04" db="EMBL/GenBank/DDBJ databases">
        <title>Cupriavidus necator CR12 genome sequencing and assembly.</title>
        <authorList>
            <person name="Ben Fekih I."/>
            <person name="Mazhar H.S."/>
            <person name="Bello S.K."/>
            <person name="Rensing C."/>
        </authorList>
    </citation>
    <scope>NUCLEOTIDE SEQUENCE [LARGE SCALE GENOMIC DNA]</scope>
    <source>
        <strain evidence="3 4">CR12</strain>
    </source>
</reference>
<dbReference type="SUPFAM" id="SSF53850">
    <property type="entry name" value="Periplasmic binding protein-like II"/>
    <property type="match status" value="1"/>
</dbReference>
<dbReference type="RefSeq" id="WP_114134197.1">
    <property type="nucleotide sequence ID" value="NZ_CP068434.1"/>
</dbReference>
<evidence type="ECO:0000256" key="2">
    <source>
        <dbReference type="SAM" id="SignalP"/>
    </source>
</evidence>
<name>A0A367PFH7_CUPNE</name>
<sequence>MLVAPLRRRLGVALLISLSGVPLTAIASDADPYPQRPVRIVVPFGAGGTTDIAARELASKLQARLGQPVIVENRAGAVTAIGSEFVAKAARDGLTLLYSGSTTFSVLPALRQDLPLNPDTTWSPIGMVAQTAVVVSTRAAGKIHSFADIARQANAGGAGVTYGTFGPGSAPHLVGAMIARSIKAAMTAVPYKGSAQVLTDVIGGQIDLSIDPVAVVQGNSNAGKLRPLAISSATRSPLLPNVPTFAEVGVASGGASFWYGLVAPKGTPAPIVDRLQAELRAIVQDAEYREVLAKQGLETLSGGAEEFRRRTRAEITQFRQLARDANIRME</sequence>